<evidence type="ECO:0000256" key="1">
    <source>
        <dbReference type="SAM" id="MobiDB-lite"/>
    </source>
</evidence>
<dbReference type="Proteomes" id="UP000887578">
    <property type="component" value="Unplaced"/>
</dbReference>
<feature type="region of interest" description="Disordered" evidence="1">
    <location>
        <begin position="106"/>
        <end position="128"/>
    </location>
</feature>
<proteinExistence type="predicted"/>
<sequence length="128" mass="14911">MFFKKICRIFHQKKSNKAKKVQSNSSQNVVNDPPFNDERIQTPPKFTKLNRLHPTTTVTKNVAALVDNDENEYSLTKTLPKFRSSAKWRSSKPFAQNAMRYKFYPKRSHRFNSSRSTNASKIVSMNPQ</sequence>
<evidence type="ECO:0000313" key="3">
    <source>
        <dbReference type="WBParaSite" id="PDA_v2.g21539.t1"/>
    </source>
</evidence>
<feature type="compositionally biased region" description="Polar residues" evidence="1">
    <location>
        <begin position="21"/>
        <end position="30"/>
    </location>
</feature>
<dbReference type="WBParaSite" id="PDA_v2.g21539.t1">
    <property type="protein sequence ID" value="PDA_v2.g21539.t1"/>
    <property type="gene ID" value="PDA_v2.g21539"/>
</dbReference>
<feature type="region of interest" description="Disordered" evidence="1">
    <location>
        <begin position="17"/>
        <end position="42"/>
    </location>
</feature>
<name>A0A914PTJ8_9BILA</name>
<organism evidence="2 3">
    <name type="scientific">Panagrolaimus davidi</name>
    <dbReference type="NCBI Taxonomy" id="227884"/>
    <lineage>
        <taxon>Eukaryota</taxon>
        <taxon>Metazoa</taxon>
        <taxon>Ecdysozoa</taxon>
        <taxon>Nematoda</taxon>
        <taxon>Chromadorea</taxon>
        <taxon>Rhabditida</taxon>
        <taxon>Tylenchina</taxon>
        <taxon>Panagrolaimomorpha</taxon>
        <taxon>Panagrolaimoidea</taxon>
        <taxon>Panagrolaimidae</taxon>
        <taxon>Panagrolaimus</taxon>
    </lineage>
</organism>
<protein>
    <submittedName>
        <fullName evidence="3">Uncharacterized protein</fullName>
    </submittedName>
</protein>
<accession>A0A914PTJ8</accession>
<keyword evidence="2" id="KW-1185">Reference proteome</keyword>
<reference evidence="3" key="1">
    <citation type="submission" date="2022-11" db="UniProtKB">
        <authorList>
            <consortium name="WormBaseParasite"/>
        </authorList>
    </citation>
    <scope>IDENTIFICATION</scope>
</reference>
<feature type="compositionally biased region" description="Polar residues" evidence="1">
    <location>
        <begin position="113"/>
        <end position="128"/>
    </location>
</feature>
<dbReference type="AlphaFoldDB" id="A0A914PTJ8"/>
<evidence type="ECO:0000313" key="2">
    <source>
        <dbReference type="Proteomes" id="UP000887578"/>
    </source>
</evidence>